<name>A0A3S9N0K1_9FLAO</name>
<dbReference type="PANTHER" id="PTHR35446">
    <property type="entry name" value="SI:CH211-175M2.5"/>
    <property type="match status" value="1"/>
</dbReference>
<proteinExistence type="predicted"/>
<dbReference type="KEGG" id="noj:EJ995_12805"/>
<dbReference type="RefSeq" id="WP_126448774.1">
    <property type="nucleotide sequence ID" value="NZ_CP034549.1"/>
</dbReference>
<sequence>MRDNIPVPKTESASEENQRLFEILETQHGFVPNLMAVMALSDTAPRMYLDQINRTTSLTTREIEIINLVVSEYHQSLYCSSYHQEVISDEILTADEILAVRNFKSTNEKEQSLIDIVLRIVGNKGNVPDRYFKQFLNTGHSLEQLVDIIMVIANKTISNYLYKVFAFPIDFPWATPLTAKSSFKRYKDLATSYYREKRNIN</sequence>
<dbReference type="OrthoDB" id="9783873at2"/>
<keyword evidence="2" id="KW-1185">Reference proteome</keyword>
<evidence type="ECO:0000313" key="1">
    <source>
        <dbReference type="EMBL" id="AZQ45066.1"/>
    </source>
</evidence>
<dbReference type="InterPro" id="IPR029032">
    <property type="entry name" value="AhpD-like"/>
</dbReference>
<reference evidence="1 2" key="1">
    <citation type="submission" date="2018-12" db="EMBL/GenBank/DDBJ databases">
        <title>Complete genome of Nonlabens sp. MJ115.</title>
        <authorList>
            <person name="Choi H.S."/>
            <person name="Jung J."/>
        </authorList>
    </citation>
    <scope>NUCLEOTIDE SEQUENCE [LARGE SCALE GENOMIC DNA]</scope>
    <source>
        <strain evidence="1 2">MJ115</strain>
    </source>
</reference>
<dbReference type="AlphaFoldDB" id="A0A3S9N0K1"/>
<organism evidence="1 2">
    <name type="scientific">Nonlabens ponticola</name>
    <dbReference type="NCBI Taxonomy" id="2496866"/>
    <lineage>
        <taxon>Bacteria</taxon>
        <taxon>Pseudomonadati</taxon>
        <taxon>Bacteroidota</taxon>
        <taxon>Flavobacteriia</taxon>
        <taxon>Flavobacteriales</taxon>
        <taxon>Flavobacteriaceae</taxon>
        <taxon>Nonlabens</taxon>
    </lineage>
</organism>
<evidence type="ECO:0000313" key="2">
    <source>
        <dbReference type="Proteomes" id="UP000279600"/>
    </source>
</evidence>
<accession>A0A3S9N0K1</accession>
<dbReference type="PANTHER" id="PTHR35446:SF3">
    <property type="entry name" value="CMD DOMAIN-CONTAINING PROTEIN"/>
    <property type="match status" value="1"/>
</dbReference>
<dbReference type="Gene3D" id="1.20.1290.10">
    <property type="entry name" value="AhpD-like"/>
    <property type="match status" value="1"/>
</dbReference>
<protein>
    <submittedName>
        <fullName evidence="1">Carboxymuconolactone decarboxylase family protein</fullName>
    </submittedName>
</protein>
<gene>
    <name evidence="1" type="ORF">EJ995_12805</name>
</gene>
<dbReference type="EMBL" id="CP034549">
    <property type="protein sequence ID" value="AZQ45066.1"/>
    <property type="molecule type" value="Genomic_DNA"/>
</dbReference>
<dbReference type="SUPFAM" id="SSF69118">
    <property type="entry name" value="AhpD-like"/>
    <property type="match status" value="1"/>
</dbReference>
<dbReference type="Proteomes" id="UP000279600">
    <property type="component" value="Chromosome"/>
</dbReference>